<sequence>MTEALECPPQTVEPIEFVADLLDSVAAPDPGARTVTDPRVAAELVAGETRSRVRAVLEHVGGTPVVLLSGGVDSIYVAAVAAELGGAPRAVTVVTDGASDEDHASAAAEALGLRHDIVRLTRDDVIDLARDTIIRLNTSELWEVTAGIPLLAARRVLDAIPDGGAILTGSGADAILAGGRSLSYPLESDSARTELDAMIRAETAANFRRDRLVPDFYPALLEDKASRLVHVFQTVRWWRLAETLAPPALFGTRDDHPIDKLALRLACEAQLPPTAAHLAWSVKDPIQRSTGLMSVLFTAARTYAATLPGADTYTNPLTEDPEAIATRFYLDILGRR</sequence>
<protein>
    <submittedName>
        <fullName evidence="2">Asparagine synthase (Glutamine-hydrolyzing)</fullName>
        <ecNumber evidence="2">6.3.5.4</ecNumber>
    </submittedName>
</protein>
<dbReference type="Pfam" id="PF00733">
    <property type="entry name" value="Asn_synthase"/>
    <property type="match status" value="1"/>
</dbReference>
<accession>A0A7W9PDA6</accession>
<dbReference type="RefSeq" id="WP_040744685.1">
    <property type="nucleotide sequence ID" value="NZ_JACHIT010000001.1"/>
</dbReference>
<evidence type="ECO:0000259" key="1">
    <source>
        <dbReference type="Pfam" id="PF00733"/>
    </source>
</evidence>
<gene>
    <name evidence="2" type="ORF">BJY24_002455</name>
</gene>
<proteinExistence type="predicted"/>
<keyword evidence="3" id="KW-1185">Reference proteome</keyword>
<dbReference type="Gene3D" id="3.40.50.620">
    <property type="entry name" value="HUPs"/>
    <property type="match status" value="1"/>
</dbReference>
<comment type="caution">
    <text evidence="2">The sequence shown here is derived from an EMBL/GenBank/DDBJ whole genome shotgun (WGS) entry which is preliminary data.</text>
</comment>
<dbReference type="EC" id="6.3.5.4" evidence="2"/>
<keyword evidence="2" id="KW-0436">Ligase</keyword>
<feature type="domain" description="Asparagine synthetase" evidence="1">
    <location>
        <begin position="66"/>
        <end position="212"/>
    </location>
</feature>
<dbReference type="GO" id="GO:0004066">
    <property type="term" value="F:asparagine synthase (glutamine-hydrolyzing) activity"/>
    <property type="evidence" value="ECO:0007669"/>
    <property type="project" value="UniProtKB-EC"/>
</dbReference>
<dbReference type="EMBL" id="JACHIT010000001">
    <property type="protein sequence ID" value="MBB5913588.1"/>
    <property type="molecule type" value="Genomic_DNA"/>
</dbReference>
<name>A0A7W9PDA6_9NOCA</name>
<dbReference type="CDD" id="cd01991">
    <property type="entry name" value="Asn_synthase_B_C"/>
    <property type="match status" value="1"/>
</dbReference>
<evidence type="ECO:0000313" key="3">
    <source>
        <dbReference type="Proteomes" id="UP000540412"/>
    </source>
</evidence>
<dbReference type="SUPFAM" id="SSF52402">
    <property type="entry name" value="Adenine nucleotide alpha hydrolases-like"/>
    <property type="match status" value="1"/>
</dbReference>
<dbReference type="AlphaFoldDB" id="A0A7W9PDA6"/>
<dbReference type="GO" id="GO:0006529">
    <property type="term" value="P:asparagine biosynthetic process"/>
    <property type="evidence" value="ECO:0007669"/>
    <property type="project" value="InterPro"/>
</dbReference>
<dbReference type="Proteomes" id="UP000540412">
    <property type="component" value="Unassembled WGS sequence"/>
</dbReference>
<dbReference type="InterPro" id="IPR001962">
    <property type="entry name" value="Asn_synthase"/>
</dbReference>
<evidence type="ECO:0000313" key="2">
    <source>
        <dbReference type="EMBL" id="MBB5913588.1"/>
    </source>
</evidence>
<dbReference type="InterPro" id="IPR014729">
    <property type="entry name" value="Rossmann-like_a/b/a_fold"/>
</dbReference>
<organism evidence="2 3">
    <name type="scientific">Nocardia transvalensis</name>
    <dbReference type="NCBI Taxonomy" id="37333"/>
    <lineage>
        <taxon>Bacteria</taxon>
        <taxon>Bacillati</taxon>
        <taxon>Actinomycetota</taxon>
        <taxon>Actinomycetes</taxon>
        <taxon>Mycobacteriales</taxon>
        <taxon>Nocardiaceae</taxon>
        <taxon>Nocardia</taxon>
    </lineage>
</organism>
<reference evidence="2 3" key="1">
    <citation type="submission" date="2020-08" db="EMBL/GenBank/DDBJ databases">
        <title>Sequencing the genomes of 1000 actinobacteria strains.</title>
        <authorList>
            <person name="Klenk H.-P."/>
        </authorList>
    </citation>
    <scope>NUCLEOTIDE SEQUENCE [LARGE SCALE GENOMIC DNA]</scope>
    <source>
        <strain evidence="2 3">DSM 43582</strain>
    </source>
</reference>